<dbReference type="AlphaFoldDB" id="A0A2K3M105"/>
<keyword evidence="8" id="KW-0408">Iron</keyword>
<dbReference type="GO" id="GO:0016020">
    <property type="term" value="C:membrane"/>
    <property type="evidence" value="ECO:0007669"/>
    <property type="project" value="UniProtKB-SubCell"/>
</dbReference>
<evidence type="ECO:0000313" key="14">
    <source>
        <dbReference type="Proteomes" id="UP000236291"/>
    </source>
</evidence>
<accession>A0A2K3M105</accession>
<evidence type="ECO:0000256" key="8">
    <source>
        <dbReference type="ARBA" id="ARBA00023004"/>
    </source>
</evidence>
<feature type="transmembrane region" description="Helical" evidence="11">
    <location>
        <begin position="6"/>
        <end position="24"/>
    </location>
</feature>
<evidence type="ECO:0000256" key="6">
    <source>
        <dbReference type="ARBA" id="ARBA00022989"/>
    </source>
</evidence>
<dbReference type="GO" id="GO:0004497">
    <property type="term" value="F:monooxygenase activity"/>
    <property type="evidence" value="ECO:0007669"/>
    <property type="project" value="UniProtKB-KW"/>
</dbReference>
<dbReference type="EMBL" id="ASHM01046424">
    <property type="protein sequence ID" value="PNX84471.1"/>
    <property type="molecule type" value="Genomic_DNA"/>
</dbReference>
<gene>
    <name evidence="12" type="ORF">L195_g033185</name>
    <name evidence="13" type="ORF">L195_g040532</name>
</gene>
<comment type="similarity">
    <text evidence="2">Belongs to the cytochrome P450 family.</text>
</comment>
<dbReference type="GO" id="GO:0020037">
    <property type="term" value="F:heme binding"/>
    <property type="evidence" value="ECO:0007669"/>
    <property type="project" value="InterPro"/>
</dbReference>
<evidence type="ECO:0000256" key="4">
    <source>
        <dbReference type="ARBA" id="ARBA00022692"/>
    </source>
</evidence>
<evidence type="ECO:0000256" key="9">
    <source>
        <dbReference type="ARBA" id="ARBA00023033"/>
    </source>
</evidence>
<keyword evidence="3" id="KW-0349">Heme</keyword>
<keyword evidence="10 11" id="KW-0472">Membrane</keyword>
<evidence type="ECO:0000313" key="13">
    <source>
        <dbReference type="EMBL" id="PNX84471.1"/>
    </source>
</evidence>
<keyword evidence="6 11" id="KW-1133">Transmembrane helix</keyword>
<keyword evidence="5" id="KW-0479">Metal-binding</keyword>
<evidence type="ECO:0000256" key="11">
    <source>
        <dbReference type="SAM" id="Phobius"/>
    </source>
</evidence>
<keyword evidence="4 11" id="KW-0812">Transmembrane</keyword>
<dbReference type="EMBL" id="ASHM01031997">
    <property type="protein sequence ID" value="PNX77222.1"/>
    <property type="molecule type" value="Genomic_DNA"/>
</dbReference>
<evidence type="ECO:0000256" key="5">
    <source>
        <dbReference type="ARBA" id="ARBA00022723"/>
    </source>
</evidence>
<name>A0A2K3M105_TRIPR</name>
<dbReference type="PANTHER" id="PTHR24282:SF211">
    <property type="entry name" value="CYTOCHROME P450-RELATED"/>
    <property type="match status" value="1"/>
</dbReference>
<evidence type="ECO:0000313" key="12">
    <source>
        <dbReference type="EMBL" id="PNX77222.1"/>
    </source>
</evidence>
<dbReference type="Proteomes" id="UP000236291">
    <property type="component" value="Unassembled WGS sequence"/>
</dbReference>
<dbReference type="InterPro" id="IPR036396">
    <property type="entry name" value="Cyt_P450_sf"/>
</dbReference>
<dbReference type="STRING" id="57577.A0A2K3M105"/>
<evidence type="ECO:0000256" key="7">
    <source>
        <dbReference type="ARBA" id="ARBA00023002"/>
    </source>
</evidence>
<dbReference type="GO" id="GO:0005506">
    <property type="term" value="F:iron ion binding"/>
    <property type="evidence" value="ECO:0007669"/>
    <property type="project" value="InterPro"/>
</dbReference>
<dbReference type="Gene3D" id="1.10.630.10">
    <property type="entry name" value="Cytochrome P450"/>
    <property type="match status" value="1"/>
</dbReference>
<evidence type="ECO:0000256" key="2">
    <source>
        <dbReference type="ARBA" id="ARBA00010617"/>
    </source>
</evidence>
<dbReference type="SUPFAM" id="SSF48264">
    <property type="entry name" value="Cytochrome P450"/>
    <property type="match status" value="1"/>
</dbReference>
<organism evidence="13 14">
    <name type="scientific">Trifolium pratense</name>
    <name type="common">Red clover</name>
    <dbReference type="NCBI Taxonomy" id="57577"/>
    <lineage>
        <taxon>Eukaryota</taxon>
        <taxon>Viridiplantae</taxon>
        <taxon>Streptophyta</taxon>
        <taxon>Embryophyta</taxon>
        <taxon>Tracheophyta</taxon>
        <taxon>Spermatophyta</taxon>
        <taxon>Magnoliopsida</taxon>
        <taxon>eudicotyledons</taxon>
        <taxon>Gunneridae</taxon>
        <taxon>Pentapetalae</taxon>
        <taxon>rosids</taxon>
        <taxon>fabids</taxon>
        <taxon>Fabales</taxon>
        <taxon>Fabaceae</taxon>
        <taxon>Papilionoideae</taxon>
        <taxon>50 kb inversion clade</taxon>
        <taxon>NPAAA clade</taxon>
        <taxon>Hologalegina</taxon>
        <taxon>IRL clade</taxon>
        <taxon>Trifolieae</taxon>
        <taxon>Trifolium</taxon>
    </lineage>
</organism>
<evidence type="ECO:0000256" key="1">
    <source>
        <dbReference type="ARBA" id="ARBA00004167"/>
    </source>
</evidence>
<dbReference type="GO" id="GO:0016705">
    <property type="term" value="F:oxidoreductase activity, acting on paired donors, with incorporation or reduction of molecular oxygen"/>
    <property type="evidence" value="ECO:0007669"/>
    <property type="project" value="InterPro"/>
</dbReference>
<dbReference type="InterPro" id="IPR050665">
    <property type="entry name" value="Cytochrome_P450_Monooxygen"/>
</dbReference>
<protein>
    <submittedName>
        <fullName evidence="13">Cytochrome p450 734a1-like protein</fullName>
    </submittedName>
</protein>
<comment type="subcellular location">
    <subcellularLocation>
        <location evidence="1">Membrane</location>
        <topology evidence="1">Single-pass membrane protein</topology>
    </subcellularLocation>
</comment>
<comment type="caution">
    <text evidence="13">The sequence shown here is derived from an EMBL/GenBank/DDBJ whole genome shotgun (WGS) entry which is preliminary data.</text>
</comment>
<sequence>MNHLLLLLDTILVLVLVLALFYLIKTLHSIFYVPYKIQRHFRNQGISGPTYRPIFGNSSEIKRFHAETKSDRNQFDHDILKRVAPFYHIWSYMYGKTFLYWFGSTPQLAISDPEMIKEVLVTKSREYVRVPYNPQSKLLFGQGLPGLQGDQWNFHRRIINLAFNTEILKVR</sequence>
<proteinExistence type="inferred from homology"/>
<reference evidence="13 14" key="2">
    <citation type="journal article" date="2017" name="Front. Plant Sci.">
        <title>Gene Classification and Mining of Molecular Markers Useful in Red Clover (Trifolium pratense) Breeding.</title>
        <authorList>
            <person name="Istvanek J."/>
            <person name="Dluhosova J."/>
            <person name="Dluhos P."/>
            <person name="Patkova L."/>
            <person name="Nedelnik J."/>
            <person name="Repkova J."/>
        </authorList>
    </citation>
    <scope>NUCLEOTIDE SEQUENCE [LARGE SCALE GENOMIC DNA]</scope>
    <source>
        <strain evidence="14">cv. Tatra</strain>
        <tissue evidence="13">Young leaves</tissue>
    </source>
</reference>
<dbReference type="PANTHER" id="PTHR24282">
    <property type="entry name" value="CYTOCHROME P450 FAMILY MEMBER"/>
    <property type="match status" value="1"/>
</dbReference>
<evidence type="ECO:0000256" key="3">
    <source>
        <dbReference type="ARBA" id="ARBA00022617"/>
    </source>
</evidence>
<reference evidence="13 14" key="1">
    <citation type="journal article" date="2014" name="Am. J. Bot.">
        <title>Genome assembly and annotation for red clover (Trifolium pratense; Fabaceae).</title>
        <authorList>
            <person name="Istvanek J."/>
            <person name="Jaros M."/>
            <person name="Krenek A."/>
            <person name="Repkova J."/>
        </authorList>
    </citation>
    <scope>NUCLEOTIDE SEQUENCE [LARGE SCALE GENOMIC DNA]</scope>
    <source>
        <strain evidence="14">cv. Tatra</strain>
        <tissue evidence="13">Young leaves</tissue>
    </source>
</reference>
<evidence type="ECO:0000256" key="10">
    <source>
        <dbReference type="ARBA" id="ARBA00023136"/>
    </source>
</evidence>
<keyword evidence="9" id="KW-0503">Monooxygenase</keyword>
<keyword evidence="7" id="KW-0560">Oxidoreductase</keyword>
<dbReference type="Pfam" id="PF00067">
    <property type="entry name" value="p450"/>
    <property type="match status" value="1"/>
</dbReference>
<dbReference type="InterPro" id="IPR001128">
    <property type="entry name" value="Cyt_P450"/>
</dbReference>